<dbReference type="PANTHER" id="PTHR36299:SF3">
    <property type="entry name" value="FI03431P"/>
    <property type="match status" value="1"/>
</dbReference>
<protein>
    <submittedName>
        <fullName evidence="4">Uncharacterized protein LOC103512846</fullName>
    </submittedName>
</protein>
<evidence type="ECO:0000256" key="1">
    <source>
        <dbReference type="SAM" id="MobiDB-lite"/>
    </source>
</evidence>
<dbReference type="GeneID" id="103512846"/>
<feature type="non-terminal residue" evidence="4">
    <location>
        <position position="277"/>
    </location>
</feature>
<dbReference type="KEGG" id="dci:103512846"/>
<dbReference type="RefSeq" id="XP_026682012.1">
    <property type="nucleotide sequence ID" value="XM_026826211.1"/>
</dbReference>
<organism evidence="3 4">
    <name type="scientific">Diaphorina citri</name>
    <name type="common">Asian citrus psyllid</name>
    <dbReference type="NCBI Taxonomy" id="121845"/>
    <lineage>
        <taxon>Eukaryota</taxon>
        <taxon>Metazoa</taxon>
        <taxon>Ecdysozoa</taxon>
        <taxon>Arthropoda</taxon>
        <taxon>Hexapoda</taxon>
        <taxon>Insecta</taxon>
        <taxon>Pterygota</taxon>
        <taxon>Neoptera</taxon>
        <taxon>Paraneoptera</taxon>
        <taxon>Hemiptera</taxon>
        <taxon>Sternorrhyncha</taxon>
        <taxon>Psylloidea</taxon>
        <taxon>Psyllidae</taxon>
        <taxon>Diaphorininae</taxon>
        <taxon>Diaphorina</taxon>
    </lineage>
</organism>
<feature type="domain" description="DUF4773" evidence="2">
    <location>
        <begin position="104"/>
        <end position="219"/>
    </location>
</feature>
<accession>A0A3Q0J0K7</accession>
<dbReference type="AlphaFoldDB" id="A0A3Q0J0K7"/>
<dbReference type="Pfam" id="PF15998">
    <property type="entry name" value="DUF4773"/>
    <property type="match status" value="1"/>
</dbReference>
<evidence type="ECO:0000313" key="4">
    <source>
        <dbReference type="RefSeq" id="XP_026682012.1"/>
    </source>
</evidence>
<dbReference type="InterPro" id="IPR016024">
    <property type="entry name" value="ARM-type_fold"/>
</dbReference>
<gene>
    <name evidence="4" type="primary">LOC103512846</name>
</gene>
<feature type="compositionally biased region" description="Acidic residues" evidence="1">
    <location>
        <begin position="234"/>
        <end position="277"/>
    </location>
</feature>
<dbReference type="Proteomes" id="UP000079169">
    <property type="component" value="Unplaced"/>
</dbReference>
<dbReference type="STRING" id="121845.A0A3Q0J0K7"/>
<sequence>MFRWCPSYPHHSGGMKVSTLIEVLLILLIIAFAAGRVIDVSQAVIPPADSSQVEVSPQIAESIQALSLYKADDFTSRSARDDVITSRSGRALVRQQRQGPPNRYCACTSLMCNCCRDFSLPVVPIKGPGCAAVRYLQGDQMAVTMSFGDRVLRNVTISGKKPKPVCMGLPGGISKFCGRVYGISKEKDQFKACLGLELRALDDVEAALRVSCFKFGPQGLNLEPGQPVPASSEDKDDEDDDDDDDDDDLLGGGDDDDDDEDEDDDEADDSENDVDSD</sequence>
<name>A0A3Q0J0K7_DIACI</name>
<keyword evidence="3" id="KW-1185">Reference proteome</keyword>
<dbReference type="PaxDb" id="121845-A0A3Q0J0K7"/>
<reference evidence="4" key="1">
    <citation type="submission" date="2025-08" db="UniProtKB">
        <authorList>
            <consortium name="RefSeq"/>
        </authorList>
    </citation>
    <scope>IDENTIFICATION</scope>
</reference>
<feature type="region of interest" description="Disordered" evidence="1">
    <location>
        <begin position="220"/>
        <end position="277"/>
    </location>
</feature>
<dbReference type="PANTHER" id="PTHR36299">
    <property type="entry name" value="AGAP008005-PA"/>
    <property type="match status" value="1"/>
</dbReference>
<evidence type="ECO:0000259" key="2">
    <source>
        <dbReference type="Pfam" id="PF15998"/>
    </source>
</evidence>
<proteinExistence type="predicted"/>
<dbReference type="SUPFAM" id="SSF48371">
    <property type="entry name" value="ARM repeat"/>
    <property type="match status" value="1"/>
</dbReference>
<evidence type="ECO:0000313" key="3">
    <source>
        <dbReference type="Proteomes" id="UP000079169"/>
    </source>
</evidence>
<dbReference type="InterPro" id="IPR031941">
    <property type="entry name" value="DUF4773"/>
</dbReference>